<keyword evidence="1" id="KW-0732">Signal</keyword>
<dbReference type="AlphaFoldDB" id="A0A6U5EBQ2"/>
<dbReference type="EMBL" id="HBFR01007538">
    <property type="protein sequence ID" value="CAD8878248.1"/>
    <property type="molecule type" value="Transcribed_RNA"/>
</dbReference>
<accession>A0A6U5EBQ2</accession>
<sequence>MSHESTPRFLLLLVSAAICHGANAFLIQQHSPVMPPTTTALNFGIPDFSGKKENDEASPSKNALPKEKIGLGSLLQLITAGMGSPFLGDYEGVDKETGNFMFSLEANNLVDEDGKSKQTSMPYFESGWVDEEEVAKAKKKKEEGGGFKLPW</sequence>
<organism evidence="3">
    <name type="scientific">Corethron hystrix</name>
    <dbReference type="NCBI Taxonomy" id="216773"/>
    <lineage>
        <taxon>Eukaryota</taxon>
        <taxon>Sar</taxon>
        <taxon>Stramenopiles</taxon>
        <taxon>Ochrophyta</taxon>
        <taxon>Bacillariophyta</taxon>
        <taxon>Coscinodiscophyceae</taxon>
        <taxon>Corethrophycidae</taxon>
        <taxon>Corethrales</taxon>
        <taxon>Corethraceae</taxon>
        <taxon>Corethron</taxon>
    </lineage>
</organism>
<dbReference type="EMBL" id="HBFR01007537">
    <property type="protein sequence ID" value="CAD8878247.1"/>
    <property type="molecule type" value="Transcribed_RNA"/>
</dbReference>
<feature type="signal peptide" evidence="1">
    <location>
        <begin position="1"/>
        <end position="24"/>
    </location>
</feature>
<name>A0A6U5EBQ2_9STRA</name>
<evidence type="ECO:0000256" key="1">
    <source>
        <dbReference type="SAM" id="SignalP"/>
    </source>
</evidence>
<proteinExistence type="predicted"/>
<feature type="chain" id="PRO_5036192185" evidence="1">
    <location>
        <begin position="25"/>
        <end position="151"/>
    </location>
</feature>
<protein>
    <submittedName>
        <fullName evidence="3">Uncharacterized protein</fullName>
    </submittedName>
</protein>
<evidence type="ECO:0000313" key="3">
    <source>
        <dbReference type="EMBL" id="CAD8878248.1"/>
    </source>
</evidence>
<gene>
    <name evidence="2" type="ORF">CHYS00102_LOCUS5431</name>
    <name evidence="3" type="ORF">CHYS00102_LOCUS5432</name>
</gene>
<evidence type="ECO:0000313" key="2">
    <source>
        <dbReference type="EMBL" id="CAD8878247.1"/>
    </source>
</evidence>
<reference evidence="3" key="1">
    <citation type="submission" date="2021-01" db="EMBL/GenBank/DDBJ databases">
        <authorList>
            <person name="Corre E."/>
            <person name="Pelletier E."/>
            <person name="Niang G."/>
            <person name="Scheremetjew M."/>
            <person name="Finn R."/>
            <person name="Kale V."/>
            <person name="Holt S."/>
            <person name="Cochrane G."/>
            <person name="Meng A."/>
            <person name="Brown T."/>
            <person name="Cohen L."/>
        </authorList>
    </citation>
    <scope>NUCLEOTIDE SEQUENCE</scope>
    <source>
        <strain evidence="3">308</strain>
    </source>
</reference>